<evidence type="ECO:0008006" key="5">
    <source>
        <dbReference type="Google" id="ProtNLM"/>
    </source>
</evidence>
<evidence type="ECO:0000313" key="4">
    <source>
        <dbReference type="Proteomes" id="UP000216871"/>
    </source>
</evidence>
<evidence type="ECO:0000256" key="1">
    <source>
        <dbReference type="SAM" id="MobiDB-lite"/>
    </source>
</evidence>
<reference evidence="3 4" key="1">
    <citation type="journal article" date="2017" name="BMC Genomics">
        <title>Comparative genomic and phylogenomic analyses of the Bifidobacteriaceae family.</title>
        <authorList>
            <person name="Lugli G.A."/>
            <person name="Milani C."/>
            <person name="Turroni F."/>
            <person name="Duranti S."/>
            <person name="Mancabelli L."/>
            <person name="Mangifesta M."/>
            <person name="Ferrario C."/>
            <person name="Modesto M."/>
            <person name="Mattarelli P."/>
            <person name="Jiri K."/>
            <person name="van Sinderen D."/>
            <person name="Ventura M."/>
        </authorList>
    </citation>
    <scope>NUCLEOTIDE SEQUENCE [LARGE SCALE GENOMIC DNA]</scope>
    <source>
        <strain evidence="3 4">DSM 100196</strain>
    </source>
</reference>
<dbReference type="AlphaFoldDB" id="A0A261FJ76"/>
<feature type="transmembrane region" description="Helical" evidence="2">
    <location>
        <begin position="20"/>
        <end position="40"/>
    </location>
</feature>
<comment type="caution">
    <text evidence="3">The sequence shown here is derived from an EMBL/GenBank/DDBJ whole genome shotgun (WGS) entry which is preliminary data.</text>
</comment>
<keyword evidence="2" id="KW-0812">Transmembrane</keyword>
<feature type="transmembrane region" description="Helical" evidence="2">
    <location>
        <begin position="92"/>
        <end position="113"/>
    </location>
</feature>
<evidence type="ECO:0000256" key="2">
    <source>
        <dbReference type="SAM" id="Phobius"/>
    </source>
</evidence>
<feature type="region of interest" description="Disordered" evidence="1">
    <location>
        <begin position="589"/>
        <end position="608"/>
    </location>
</feature>
<feature type="compositionally biased region" description="Low complexity" evidence="1">
    <location>
        <begin position="481"/>
        <end position="493"/>
    </location>
</feature>
<feature type="compositionally biased region" description="Basic and acidic residues" evidence="1">
    <location>
        <begin position="218"/>
        <end position="236"/>
    </location>
</feature>
<feature type="transmembrane region" description="Helical" evidence="2">
    <location>
        <begin position="560"/>
        <end position="580"/>
    </location>
</feature>
<feature type="region of interest" description="Disordered" evidence="1">
    <location>
        <begin position="481"/>
        <end position="506"/>
    </location>
</feature>
<organism evidence="3 4">
    <name type="scientific">Bifidobacterium myosotis</name>
    <dbReference type="NCBI Taxonomy" id="1630166"/>
    <lineage>
        <taxon>Bacteria</taxon>
        <taxon>Bacillati</taxon>
        <taxon>Actinomycetota</taxon>
        <taxon>Actinomycetes</taxon>
        <taxon>Bifidobacteriales</taxon>
        <taxon>Bifidobacteriaceae</taxon>
        <taxon>Bifidobacterium</taxon>
    </lineage>
</organism>
<feature type="region of interest" description="Disordered" evidence="1">
    <location>
        <begin position="216"/>
        <end position="306"/>
    </location>
</feature>
<feature type="compositionally biased region" description="Low complexity" evidence="1">
    <location>
        <begin position="593"/>
        <end position="604"/>
    </location>
</feature>
<feature type="compositionally biased region" description="Low complexity" evidence="1">
    <location>
        <begin position="267"/>
        <end position="283"/>
    </location>
</feature>
<dbReference type="InterPro" id="IPR046062">
    <property type="entry name" value="DUF6020"/>
</dbReference>
<evidence type="ECO:0000313" key="3">
    <source>
        <dbReference type="EMBL" id="OZG59211.1"/>
    </source>
</evidence>
<feature type="transmembrane region" description="Helical" evidence="2">
    <location>
        <begin position="120"/>
        <end position="141"/>
    </location>
</feature>
<feature type="transmembrane region" description="Helical" evidence="2">
    <location>
        <begin position="680"/>
        <end position="698"/>
    </location>
</feature>
<keyword evidence="4" id="KW-1185">Reference proteome</keyword>
<proteinExistence type="predicted"/>
<protein>
    <recommendedName>
        <fullName evidence="5">Sortase B cell surface sorting signal</fullName>
    </recommendedName>
</protein>
<dbReference type="Pfam" id="PF19484">
    <property type="entry name" value="DUF6020"/>
    <property type="match status" value="1"/>
</dbReference>
<feature type="transmembrane region" description="Helical" evidence="2">
    <location>
        <begin position="147"/>
        <end position="165"/>
    </location>
</feature>
<name>A0A261FJ76_9BIFI</name>
<dbReference type="Proteomes" id="UP000216871">
    <property type="component" value="Unassembled WGS sequence"/>
</dbReference>
<sequence>MASFLAARCPSTLTASLRLVFLRYFALIAVAWLPWLVIAWPGAMRDDTLAQYLQVSGIHQYYTQHPLFDTLIFGLFWHAGSAVAGTPLAGQAAYIVIQAVLLAAGAAFTLCYIRKLGAPRWLVILSLLYLATSYVVAGSIITMGKDSLHTVFFVPFAVMFVEACLTRGAVLARQPVAITFVALAFAVIASKRTALVIVLCAGCCLLAACRGNTGNGDADGKVNKDAHSSRLRDGARSHGRPFVSNLERNPDSDQPRDHTCGRQSPESYRGQQDQQVQQSQLRGRSGDQNTRQRPQPRAQQRPRRPLRLSPRFRAFVCLAAAVILAQGVWAPLAAAATHANLSPGREVWGLVTQPVAQVAHDHPNDRTAITPDQRRSLNAIMNLDQAAADINPHRTNETFQTLREHPQPTTAQKLAALRVWAELGVAHPGEYAKAYAGPIRGWWDMSVNFAYPTDSDYLFTRGYLKQWSTFLPETVTGASAAGGSAAGTNPNAGTGSGAGTGADAAANGDDDADIAAAQRIVAIEHDLAPLMGTSRKPHWKRTVLDDVRHWVRDDNPLTAMGLYVTWIPLIIGAALLLRMTPWRRMTRRRRSPQLEQLEQPGQLGRINPSSRARQSYAYDVPAGIASAGIASAGIASAGIASAGIASAGIASAGIATADIPPAAPVPADSATSRTTAPRPASALAAYGLLFFTILSLYASPEALFWYPIPVYFTLPLFSALLFARACRAEPVR</sequence>
<dbReference type="EMBL" id="MWWW01000015">
    <property type="protein sequence ID" value="OZG59211.1"/>
    <property type="molecule type" value="Genomic_DNA"/>
</dbReference>
<feature type="compositionally biased region" description="Basic and acidic residues" evidence="1">
    <location>
        <begin position="248"/>
        <end position="260"/>
    </location>
</feature>
<keyword evidence="2" id="KW-1133">Transmembrane helix</keyword>
<accession>A0A261FJ76</accession>
<keyword evidence="2" id="KW-0472">Membrane</keyword>
<gene>
    <name evidence="3" type="ORF">BMYO_1416</name>
</gene>
<feature type="transmembrane region" description="Helical" evidence="2">
    <location>
        <begin position="704"/>
        <end position="723"/>
    </location>
</feature>
<feature type="transmembrane region" description="Helical" evidence="2">
    <location>
        <begin position="170"/>
        <end position="188"/>
    </location>
</feature>